<dbReference type="AlphaFoldDB" id="A0A3M5X945"/>
<gene>
    <name evidence="1" type="ORF">ALP24_02204</name>
</gene>
<name>A0A3M5X945_PSEAP</name>
<evidence type="ECO:0000313" key="1">
    <source>
        <dbReference type="EMBL" id="RMU78243.1"/>
    </source>
</evidence>
<organism evidence="1 2">
    <name type="scientific">Pseudomonas syringae pv. aptata</name>
    <dbReference type="NCBI Taxonomy" id="83167"/>
    <lineage>
        <taxon>Bacteria</taxon>
        <taxon>Pseudomonadati</taxon>
        <taxon>Pseudomonadota</taxon>
        <taxon>Gammaproteobacteria</taxon>
        <taxon>Pseudomonadales</taxon>
        <taxon>Pseudomonadaceae</taxon>
        <taxon>Pseudomonas</taxon>
        <taxon>Pseudomonas syringae</taxon>
    </lineage>
</organism>
<comment type="caution">
    <text evidence="1">The sequence shown here is derived from an EMBL/GenBank/DDBJ whole genome shotgun (WGS) entry which is preliminary data.</text>
</comment>
<sequence length="162" mass="18285">MLVERLLQALGLHDVGVFGAAVGERVDALCHAIGVDVGDQVQAHFFDHLVAKAIHLLEFPAGIDVHDREWQFTGEECLACQVQHHGRIFADRVQHHRVIELGGDLADDVDAFRLQLFQMRQFVNHGYSRIAFVMDRETPGRPAGRIRAAHFNMRDIANQRCN</sequence>
<accession>A0A3M5X945</accession>
<protein>
    <submittedName>
        <fullName evidence="1">Uncharacterized protein</fullName>
    </submittedName>
</protein>
<evidence type="ECO:0000313" key="2">
    <source>
        <dbReference type="Proteomes" id="UP000274315"/>
    </source>
</evidence>
<dbReference type="Proteomes" id="UP000274315">
    <property type="component" value="Unassembled WGS sequence"/>
</dbReference>
<proteinExistence type="predicted"/>
<dbReference type="EMBL" id="RBUF01000081">
    <property type="protein sequence ID" value="RMU78243.1"/>
    <property type="molecule type" value="Genomic_DNA"/>
</dbReference>
<reference evidence="1 2" key="1">
    <citation type="submission" date="2018-08" db="EMBL/GenBank/DDBJ databases">
        <title>Recombination of ecologically and evolutionarily significant loci maintains genetic cohesion in the Pseudomonas syringae species complex.</title>
        <authorList>
            <person name="Dillon M."/>
            <person name="Thakur S."/>
            <person name="Almeida R.N.D."/>
            <person name="Weir B.S."/>
            <person name="Guttman D.S."/>
        </authorList>
    </citation>
    <scope>NUCLEOTIDE SEQUENCE [LARGE SCALE GENOMIC DNA]</scope>
    <source>
        <strain evidence="1 2">ICMP 11935</strain>
    </source>
</reference>